<name>A0A804UDV4_MAIZE</name>
<dbReference type="Gramene" id="Zm00001eb315300_T002">
    <property type="protein sequence ID" value="Zm00001eb315300_P002"/>
    <property type="gene ID" value="Zm00001eb315300"/>
</dbReference>
<feature type="region of interest" description="Disordered" evidence="1">
    <location>
        <begin position="204"/>
        <end position="224"/>
    </location>
</feature>
<evidence type="ECO:0000256" key="1">
    <source>
        <dbReference type="SAM" id="MobiDB-lite"/>
    </source>
</evidence>
<evidence type="ECO:0000313" key="2">
    <source>
        <dbReference type="EnsemblPlants" id="Zm00001eb315300_P002"/>
    </source>
</evidence>
<sequence length="327" mass="35108">MHPGFDLSTIHKINYLTWRYTSVRLQTRSMDSFIEHICCVQQGTRENAQLRRAAGASTAPVIIGAVPALLGVDHVEGLRVLGSDDALDAGAHVRELPVGPRGHAALLLGGGREHAGAHGHAAQEAQHVALVVGGLLPADGVSGLAAVAVDGPDVLLHEAAARAAGVALQRQLERPGRDLPVQRARQHGQLDEEQRRRARVLVDGQAHAAPARPEQRHRRRVVGQQRPVVVLAQQRHHLAPGREHGHELEHLEDAPAAAAAVRDLGPAPVGGRPEQRPESGAVDERRHWRGRSIELWCCGAGAAQRRRSTVLLLFSEAKGALLVGIYT</sequence>
<proteinExistence type="predicted"/>
<dbReference type="Proteomes" id="UP000007305">
    <property type="component" value="Chromosome 7"/>
</dbReference>
<reference evidence="3" key="1">
    <citation type="submission" date="2015-12" db="EMBL/GenBank/DDBJ databases">
        <title>Update maize B73 reference genome by single molecule sequencing technologies.</title>
        <authorList>
            <consortium name="Maize Genome Sequencing Project"/>
            <person name="Ware D."/>
        </authorList>
    </citation>
    <scope>NUCLEOTIDE SEQUENCE [LARGE SCALE GENOMIC DNA]</scope>
    <source>
        <strain evidence="3">cv. B73</strain>
    </source>
</reference>
<keyword evidence="3" id="KW-1185">Reference proteome</keyword>
<dbReference type="InParanoid" id="A0A804UDV4"/>
<organism evidence="2 3">
    <name type="scientific">Zea mays</name>
    <name type="common">Maize</name>
    <dbReference type="NCBI Taxonomy" id="4577"/>
    <lineage>
        <taxon>Eukaryota</taxon>
        <taxon>Viridiplantae</taxon>
        <taxon>Streptophyta</taxon>
        <taxon>Embryophyta</taxon>
        <taxon>Tracheophyta</taxon>
        <taxon>Spermatophyta</taxon>
        <taxon>Magnoliopsida</taxon>
        <taxon>Liliopsida</taxon>
        <taxon>Poales</taxon>
        <taxon>Poaceae</taxon>
        <taxon>PACMAD clade</taxon>
        <taxon>Panicoideae</taxon>
        <taxon>Andropogonodae</taxon>
        <taxon>Andropogoneae</taxon>
        <taxon>Tripsacinae</taxon>
        <taxon>Zea</taxon>
    </lineage>
</organism>
<protein>
    <submittedName>
        <fullName evidence="2">Uncharacterized protein</fullName>
    </submittedName>
</protein>
<evidence type="ECO:0000313" key="3">
    <source>
        <dbReference type="Proteomes" id="UP000007305"/>
    </source>
</evidence>
<reference evidence="2" key="2">
    <citation type="submission" date="2019-07" db="EMBL/GenBank/DDBJ databases">
        <authorList>
            <person name="Seetharam A."/>
            <person name="Woodhouse M."/>
            <person name="Cannon E."/>
        </authorList>
    </citation>
    <scope>NUCLEOTIDE SEQUENCE [LARGE SCALE GENOMIC DNA]</scope>
    <source>
        <strain evidence="2">cv. B73</strain>
    </source>
</reference>
<reference evidence="2" key="3">
    <citation type="submission" date="2021-05" db="UniProtKB">
        <authorList>
            <consortium name="EnsemblPlants"/>
        </authorList>
    </citation>
    <scope>IDENTIFICATION</scope>
    <source>
        <strain evidence="2">cv. B73</strain>
    </source>
</reference>
<dbReference type="AlphaFoldDB" id="A0A804UDV4"/>
<accession>A0A804UDV4</accession>
<feature type="compositionally biased region" description="Basic and acidic residues" evidence="1">
    <location>
        <begin position="273"/>
        <end position="285"/>
    </location>
</feature>
<dbReference type="EnsemblPlants" id="Zm00001eb315300_T002">
    <property type="protein sequence ID" value="Zm00001eb315300_P002"/>
    <property type="gene ID" value="Zm00001eb315300"/>
</dbReference>
<feature type="region of interest" description="Disordered" evidence="1">
    <location>
        <begin position="265"/>
        <end position="285"/>
    </location>
</feature>